<sequence>MDCSRVGFRVVRHPSNSHRAQVSAAWGTGANRKSHASGVFGLYPLCVSRASLNWKHCLQKALTAMNIRFPDRETVRTALSLATRAPSVHNTQPWRWRVGRESLHLYADRTRHLPNTDPDGRDLILSCGIILHHCVTALAALGWQSKVQRLPNPDDREHLAAIELHRQSPSEVDITLAAAIPRRRTDRRHYSSWEVPANYIALMGARAARAGVMLRRIEALPRLQTIVAQAVWQHATDHDYLAELTKWSGRYASVAGVPARSTPQSDPTAPLPPRLFAGPALAQPADTDPAEDNAAVLALGTKDDTTLARLRAGEATSLILLSATALGLASCPVTEPLEIVETRDAVQVEVFGTSGFPQMLLRVGWAPVNADLLPVTPRRPLADVVEWFDG</sequence>
<dbReference type="InterPro" id="IPR029479">
    <property type="entry name" value="Nitroreductase"/>
</dbReference>
<dbReference type="Pfam" id="PF00881">
    <property type="entry name" value="Nitroreductase"/>
    <property type="match status" value="1"/>
</dbReference>
<dbReference type="AlphaFoldDB" id="A0A7R7JF17"/>
<dbReference type="InterPro" id="IPR050627">
    <property type="entry name" value="Nitroreductase/BluB"/>
</dbReference>
<keyword evidence="3" id="KW-1185">Reference proteome</keyword>
<dbReference type="Proteomes" id="UP000595446">
    <property type="component" value="Chromosome"/>
</dbReference>
<dbReference type="EMBL" id="AP024237">
    <property type="protein sequence ID" value="BCO34922.1"/>
    <property type="molecule type" value="Genomic_DNA"/>
</dbReference>
<dbReference type="GO" id="GO:0016491">
    <property type="term" value="F:oxidoreductase activity"/>
    <property type="evidence" value="ECO:0007669"/>
    <property type="project" value="InterPro"/>
</dbReference>
<protein>
    <submittedName>
        <fullName evidence="2">NAD(P)H nitroreductase</fullName>
    </submittedName>
</protein>
<evidence type="ECO:0000313" key="3">
    <source>
        <dbReference type="Proteomes" id="UP000595446"/>
    </source>
</evidence>
<evidence type="ECO:0000259" key="1">
    <source>
        <dbReference type="Pfam" id="PF00881"/>
    </source>
</evidence>
<dbReference type="PANTHER" id="PTHR23026:SF123">
    <property type="entry name" value="NAD(P)H NITROREDUCTASE RV3131-RELATED"/>
    <property type="match status" value="1"/>
</dbReference>
<gene>
    <name evidence="2" type="ORF">MHEC_13550</name>
</gene>
<dbReference type="Gene3D" id="3.40.109.10">
    <property type="entry name" value="NADH Oxidase"/>
    <property type="match status" value="2"/>
</dbReference>
<dbReference type="PANTHER" id="PTHR23026">
    <property type="entry name" value="NADPH NITROREDUCTASE"/>
    <property type="match status" value="1"/>
</dbReference>
<feature type="domain" description="Nitroreductase" evidence="1">
    <location>
        <begin position="269"/>
        <end position="365"/>
    </location>
</feature>
<proteinExistence type="predicted"/>
<dbReference type="InterPro" id="IPR000415">
    <property type="entry name" value="Nitroreductase-like"/>
</dbReference>
<organism evidence="2 3">
    <name type="scientific">Mycobacterium heckeshornense</name>
    <dbReference type="NCBI Taxonomy" id="110505"/>
    <lineage>
        <taxon>Bacteria</taxon>
        <taxon>Bacillati</taxon>
        <taxon>Actinomycetota</taxon>
        <taxon>Actinomycetes</taxon>
        <taxon>Mycobacteriales</taxon>
        <taxon>Mycobacteriaceae</taxon>
        <taxon>Mycobacterium</taxon>
    </lineage>
</organism>
<accession>A0A7R7JF17</accession>
<evidence type="ECO:0000313" key="2">
    <source>
        <dbReference type="EMBL" id="BCO34922.1"/>
    </source>
</evidence>
<name>A0A7R7JF17_9MYCO</name>
<dbReference type="NCBIfam" id="NF047509">
    <property type="entry name" value="Rv3131_FMN_oxido"/>
    <property type="match status" value="1"/>
</dbReference>
<reference evidence="2 3" key="1">
    <citation type="submission" date="2020-12" db="EMBL/GenBank/DDBJ databases">
        <title>Complete genome sequence of Mycobacterium heckeshornense JCM 15655T, closely related to a pathogenic non-tuberculous mycobacterial species Mycobacterium xenopi.</title>
        <authorList>
            <person name="Yoshida M."/>
            <person name="Fukano H."/>
            <person name="Asakura T."/>
            <person name="Suzuki M."/>
            <person name="Hoshino Y."/>
        </authorList>
    </citation>
    <scope>NUCLEOTIDE SEQUENCE [LARGE SCALE GENOMIC DNA]</scope>
    <source>
        <strain evidence="2 3">JCM 15655</strain>
    </source>
</reference>
<dbReference type="SUPFAM" id="SSF55469">
    <property type="entry name" value="FMN-dependent nitroreductase-like"/>
    <property type="match status" value="1"/>
</dbReference>